<evidence type="ECO:0000256" key="5">
    <source>
        <dbReference type="ARBA" id="ARBA00022679"/>
    </source>
</evidence>
<keyword evidence="8" id="KW-0460">Magnesium</keyword>
<keyword evidence="7" id="KW-0479">Metal-binding</keyword>
<dbReference type="InterPro" id="IPR026610">
    <property type="entry name" value="Hen1"/>
</dbReference>
<reference evidence="15" key="1">
    <citation type="submission" date="2023-05" db="EMBL/GenBank/DDBJ databases">
        <authorList>
            <person name="Zhang X."/>
        </authorList>
    </citation>
    <scope>NUCLEOTIDE SEQUENCE</scope>
    <source>
        <strain evidence="15">BD1B2-1</strain>
    </source>
</reference>
<evidence type="ECO:0000256" key="10">
    <source>
        <dbReference type="ARBA" id="ARBA00023158"/>
    </source>
</evidence>
<evidence type="ECO:0000256" key="2">
    <source>
        <dbReference type="ARBA" id="ARBA00009026"/>
    </source>
</evidence>
<dbReference type="Proteomes" id="UP001232063">
    <property type="component" value="Unassembled WGS sequence"/>
</dbReference>
<gene>
    <name evidence="15" type="ORF">QNI22_20315</name>
</gene>
<dbReference type="EMBL" id="JASJOU010000007">
    <property type="protein sequence ID" value="MDJ1503025.1"/>
    <property type="molecule type" value="Genomic_DNA"/>
</dbReference>
<name>A0AAE3UF97_9BACT</name>
<dbReference type="PANTHER" id="PTHR21404:SF3">
    <property type="entry name" value="SMALL RNA 2'-O-METHYLTRANSFERASE"/>
    <property type="match status" value="1"/>
</dbReference>
<keyword evidence="4" id="KW-0489">Methyltransferase</keyword>
<sequence>MLLTITTTHSPATDLGYLLYKHPQKLQSVDLAVGKAHIFYPEATEERCTVALLLDIDPIELIRGKANDSFALSHYVNDRPYVASSFMSVALATGFSTAMNGTCRDKPELVDVKFPLEVTLAVASVRGGETLIRRLFEPLGYTLELENYLLDATVPEWGDSKYFLLKLQHTLRLKDLLSHLYVLMPVLDNDKHYFVNKQEIEKLMDKGKDWLSAHPEKELITKRYLKNIHHLTRQAFEVLMREELPDEEEEMEEENEVVKVVKQKRVSLHYQRLQTVFEKLVASNSKRVLDLGCGEGKLLQLLLRENQFEEILGMDVSHRSLEIAAERLRFDRLPAHVRQRISLIQGSLTYKDKRLQGFDAAALVEVIEHLDLNRLQALEQSVFGFARPKLVLLTTPNAEYNQKYETLIEGKFRHEDHRFEWTRTEFETWTQHITDVFGYEAELFTVGEVDEQVGASSQGVVFKRKV</sequence>
<dbReference type="GO" id="GO:0003723">
    <property type="term" value="F:RNA binding"/>
    <property type="evidence" value="ECO:0007669"/>
    <property type="project" value="UniProtKB-KW"/>
</dbReference>
<comment type="caution">
    <text evidence="15">The sequence shown here is derived from an EMBL/GenBank/DDBJ whole genome shotgun (WGS) entry which is preliminary data.</text>
</comment>
<keyword evidence="10" id="KW-0943">RNA-mediated gene silencing</keyword>
<evidence type="ECO:0000313" key="15">
    <source>
        <dbReference type="EMBL" id="MDJ1503025.1"/>
    </source>
</evidence>
<dbReference type="InterPro" id="IPR024026">
    <property type="entry name" value="3'-RNA_MeTfrase_Hen1_bac"/>
</dbReference>
<protein>
    <recommendedName>
        <fullName evidence="3">Small RNA 2'-O-methyltransferase</fullName>
        <ecNumber evidence="11">2.1.1.386</ecNumber>
    </recommendedName>
</protein>
<evidence type="ECO:0000256" key="4">
    <source>
        <dbReference type="ARBA" id="ARBA00022603"/>
    </source>
</evidence>
<organism evidence="15 16">
    <name type="scientific">Xanthocytophaga agilis</name>
    <dbReference type="NCBI Taxonomy" id="3048010"/>
    <lineage>
        <taxon>Bacteria</taxon>
        <taxon>Pseudomonadati</taxon>
        <taxon>Bacteroidota</taxon>
        <taxon>Cytophagia</taxon>
        <taxon>Cytophagales</taxon>
        <taxon>Rhodocytophagaceae</taxon>
        <taxon>Xanthocytophaga</taxon>
    </lineage>
</organism>
<evidence type="ECO:0000256" key="12">
    <source>
        <dbReference type="ARBA" id="ARBA00048418"/>
    </source>
</evidence>
<comment type="cofactor">
    <cofactor evidence="1">
        <name>Mg(2+)</name>
        <dbReference type="ChEBI" id="CHEBI:18420"/>
    </cofactor>
</comment>
<dbReference type="AlphaFoldDB" id="A0AAE3UF97"/>
<dbReference type="GO" id="GO:0001510">
    <property type="term" value="P:RNA methylation"/>
    <property type="evidence" value="ECO:0007669"/>
    <property type="project" value="InterPro"/>
</dbReference>
<evidence type="ECO:0000256" key="8">
    <source>
        <dbReference type="ARBA" id="ARBA00022842"/>
    </source>
</evidence>
<evidence type="ECO:0000256" key="9">
    <source>
        <dbReference type="ARBA" id="ARBA00022884"/>
    </source>
</evidence>
<evidence type="ECO:0000256" key="6">
    <source>
        <dbReference type="ARBA" id="ARBA00022691"/>
    </source>
</evidence>
<evidence type="ECO:0000256" key="7">
    <source>
        <dbReference type="ARBA" id="ARBA00022723"/>
    </source>
</evidence>
<feature type="domain" description="Hen1 N-terminal" evidence="14">
    <location>
        <begin position="1"/>
        <end position="239"/>
    </location>
</feature>
<keyword evidence="6" id="KW-0949">S-adenosyl-L-methionine</keyword>
<evidence type="ECO:0000256" key="11">
    <source>
        <dbReference type="ARBA" id="ARBA00035025"/>
    </source>
</evidence>
<proteinExistence type="inferred from homology"/>
<keyword evidence="9" id="KW-0694">RNA-binding</keyword>
<comment type="catalytic activity">
    <reaction evidence="12">
        <text>small RNA 3'-end nucleotide + S-adenosyl-L-methionine = small RNA 3'-end 2'-O-methylnucleotide + S-adenosyl-L-homocysteine + H(+)</text>
        <dbReference type="Rhea" id="RHEA:37887"/>
        <dbReference type="Rhea" id="RHEA-COMP:10415"/>
        <dbReference type="Rhea" id="RHEA-COMP:10416"/>
        <dbReference type="ChEBI" id="CHEBI:15378"/>
        <dbReference type="ChEBI" id="CHEBI:57856"/>
        <dbReference type="ChEBI" id="CHEBI:59789"/>
        <dbReference type="ChEBI" id="CHEBI:74896"/>
        <dbReference type="ChEBI" id="CHEBI:74898"/>
        <dbReference type="EC" id="2.1.1.386"/>
    </reaction>
</comment>
<dbReference type="Gene3D" id="3.40.50.150">
    <property type="entry name" value="Vaccinia Virus protein VP39"/>
    <property type="match status" value="1"/>
</dbReference>
<feature type="domain" description="Methyltransferase type 12" evidence="13">
    <location>
        <begin position="289"/>
        <end position="380"/>
    </location>
</feature>
<evidence type="ECO:0000313" key="16">
    <source>
        <dbReference type="Proteomes" id="UP001232063"/>
    </source>
</evidence>
<keyword evidence="5" id="KW-0808">Transferase</keyword>
<dbReference type="PANTHER" id="PTHR21404">
    <property type="entry name" value="HEN1"/>
    <property type="match status" value="1"/>
</dbReference>
<dbReference type="CDD" id="cd02440">
    <property type="entry name" value="AdoMet_MTases"/>
    <property type="match status" value="1"/>
</dbReference>
<evidence type="ECO:0000259" key="13">
    <source>
        <dbReference type="Pfam" id="PF08242"/>
    </source>
</evidence>
<dbReference type="SUPFAM" id="SSF53335">
    <property type="entry name" value="S-adenosyl-L-methionine-dependent methyltransferases"/>
    <property type="match status" value="1"/>
</dbReference>
<keyword evidence="16" id="KW-1185">Reference proteome</keyword>
<dbReference type="NCBIfam" id="TIGR04074">
    <property type="entry name" value="bacter_Hen1"/>
    <property type="match status" value="1"/>
</dbReference>
<evidence type="ECO:0000256" key="3">
    <source>
        <dbReference type="ARBA" id="ARBA00021330"/>
    </source>
</evidence>
<dbReference type="Gene3D" id="3.30.1610.20">
    <property type="entry name" value="Hen1, N-terminal domain"/>
    <property type="match status" value="1"/>
</dbReference>
<accession>A0AAE3UF97</accession>
<evidence type="ECO:0000256" key="1">
    <source>
        <dbReference type="ARBA" id="ARBA00001946"/>
    </source>
</evidence>
<dbReference type="Pfam" id="PF12623">
    <property type="entry name" value="Hen1_L"/>
    <property type="match status" value="1"/>
</dbReference>
<evidence type="ECO:0000259" key="14">
    <source>
        <dbReference type="Pfam" id="PF12623"/>
    </source>
</evidence>
<dbReference type="InterPro" id="IPR029063">
    <property type="entry name" value="SAM-dependent_MTases_sf"/>
</dbReference>
<dbReference type="InterPro" id="IPR024740">
    <property type="entry name" value="Hen1_N"/>
</dbReference>
<comment type="similarity">
    <text evidence="2">Belongs to the methyltransferase superfamily. HEN1 family.</text>
</comment>
<dbReference type="GO" id="GO:0031047">
    <property type="term" value="P:regulatory ncRNA-mediated gene silencing"/>
    <property type="evidence" value="ECO:0007669"/>
    <property type="project" value="UniProtKB-KW"/>
</dbReference>
<dbReference type="EC" id="2.1.1.386" evidence="11"/>
<dbReference type="GO" id="GO:0046872">
    <property type="term" value="F:metal ion binding"/>
    <property type="evidence" value="ECO:0007669"/>
    <property type="project" value="UniProtKB-KW"/>
</dbReference>
<dbReference type="GO" id="GO:0090486">
    <property type="term" value="F:small RNA 2'-O-methyltransferase activity"/>
    <property type="evidence" value="ECO:0007669"/>
    <property type="project" value="UniProtKB-EC"/>
</dbReference>
<dbReference type="InterPro" id="IPR038546">
    <property type="entry name" value="Hen1_N_sf"/>
</dbReference>
<dbReference type="RefSeq" id="WP_314513448.1">
    <property type="nucleotide sequence ID" value="NZ_JASJOU010000007.1"/>
</dbReference>
<dbReference type="Pfam" id="PF08242">
    <property type="entry name" value="Methyltransf_12"/>
    <property type="match status" value="1"/>
</dbReference>
<dbReference type="InterPro" id="IPR013217">
    <property type="entry name" value="Methyltransf_12"/>
</dbReference>